<evidence type="ECO:0000313" key="3">
    <source>
        <dbReference type="Proteomes" id="UP000033961"/>
    </source>
</evidence>
<evidence type="ECO:0000259" key="1">
    <source>
        <dbReference type="Pfam" id="PF22751"/>
    </source>
</evidence>
<dbReference type="EMBL" id="CP027843">
    <property type="protein sequence ID" value="AVQ11265.1"/>
    <property type="molecule type" value="Genomic_DNA"/>
</dbReference>
<evidence type="ECO:0000313" key="2">
    <source>
        <dbReference type="EMBL" id="AVQ11265.1"/>
    </source>
</evidence>
<name>A0A2P1QQS2_9LEPT</name>
<dbReference type="AlphaFoldDB" id="A0A2P1QQS2"/>
<dbReference type="Pfam" id="PF22751">
    <property type="entry name" value="DUF488-N3a"/>
    <property type="match status" value="1"/>
</dbReference>
<accession>A0A2P1QQS2</accession>
<feature type="domain" description="DUF488" evidence="1">
    <location>
        <begin position="49"/>
        <end position="105"/>
    </location>
</feature>
<reference evidence="2 3" key="1">
    <citation type="journal article" date="2015" name="Genome Announc.">
        <title>Draft Genome Sequences of Leptospira santarosai Strains U160, U164, and U233, Isolated from Asymptomatic Cattle.</title>
        <authorList>
            <person name="Kremer F.S."/>
            <person name="Eslabao M.R."/>
            <person name="Provisor M."/>
            <person name="Woloski R.D."/>
            <person name="Ramires O.V."/>
            <person name="Moreno L.Z."/>
            <person name="Moreno A.M."/>
            <person name="Hamond C."/>
            <person name="Lilenbaum W."/>
            <person name="Dellagostin O.A."/>
        </authorList>
    </citation>
    <scope>NUCLEOTIDE SEQUENCE [LARGE SCALE GENOMIC DNA]</scope>
    <source>
        <strain evidence="2 3">U160</strain>
    </source>
</reference>
<sequence length="127" mass="14922">MKIQTSYFANVRKLPEHIVPISIARYARYWKGLNYFPLAPDADTLKMPLEEYTEKFLTKLSKLSAETVILELMNLSEGKDFALLCYEKPGDFCHRRLVAEWIEEKTGIKIEEYKAEKQEETKQPNLF</sequence>
<proteinExistence type="predicted"/>
<protein>
    <recommendedName>
        <fullName evidence="1">DUF488 domain-containing protein</fullName>
    </recommendedName>
</protein>
<organism evidence="2 3">
    <name type="scientific">Leptospira santarosai</name>
    <dbReference type="NCBI Taxonomy" id="28183"/>
    <lineage>
        <taxon>Bacteria</taxon>
        <taxon>Pseudomonadati</taxon>
        <taxon>Spirochaetota</taxon>
        <taxon>Spirochaetia</taxon>
        <taxon>Leptospirales</taxon>
        <taxon>Leptospiraceae</taxon>
        <taxon>Leptospira</taxon>
    </lineage>
</organism>
<gene>
    <name evidence="2" type="ORF">XB16_0930</name>
</gene>
<dbReference type="InterPro" id="IPR054495">
    <property type="entry name" value="DUF488-N3a"/>
</dbReference>
<dbReference type="Proteomes" id="UP000033961">
    <property type="component" value="Chromosome I"/>
</dbReference>